<dbReference type="Pfam" id="PF06985">
    <property type="entry name" value="HET"/>
    <property type="match status" value="1"/>
</dbReference>
<keyword evidence="3" id="KW-1185">Reference proteome</keyword>
<gene>
    <name evidence="2" type="ORF">B0T16DRAFT_411530</name>
</gene>
<evidence type="ECO:0000313" key="3">
    <source>
        <dbReference type="Proteomes" id="UP001174936"/>
    </source>
</evidence>
<name>A0AA39Y4J1_9PEZI</name>
<sequence>MSDDRPEAPPGRLQTSMTVTRRAPEEEVVTIPAPPTDLRRACECWTKIATWLSTYEEAERRATTTRSIRDETRFYMGEESCCAICWMVRECITQLSEDDKSAHWLVGLFAVDYPYVFLKDYWLSYSEYRFATLNGTLSPWEDVFPKTPEGVDIWEKIRRRISRCDSLHQCYDGMLRQTALPTRVVDISGGRANIHLREGRGLHGRYICLSHCWGSKLPLQTKSDNIQEHQRSMPWDAFPIVYKEVISISQHLGVDFVWIDSLCIIQDSEADWVNESQQMCEVYANAYLTVAATESPDCSVSMMDGYLSEARTEEKIVRFNMAQDGTTQEATLMLVKEVYRGPHWHSSEARERPPLVSRAWAFQEEILSPRLICLTRADLVWQCKRGTLCDCGASEIAPEQVVESFHHRMDVDSSGHADRKQIAALWREVASGYSRRKLTRDTDKLPALSGLAQMFARRRPEATYLAGIWNDVDPASLLLDLMWYRISINGIHWDQLLSRSQDWVAPTFSWASIREAISFPTISDPWDLRTYEDTGLHRAYVEISEAHCELSTSDSMGQVRSGFLKVKGRALRGFVTVTLDGDTRRLRLQLEGLEGEFCSDYYSNKLGIVVDDPKDILWEAPDGGEKKVEVVCVPWARVWSDFSWYGSEEYAMVLHAVGKGDNIESLEFNRVGMIFGRSKFGDTLEELDAIWPKYPRLFEDRGEEVHTITIV</sequence>
<protein>
    <submittedName>
        <fullName evidence="2">Heterokaryon incompatibility protein-domain-containing protein</fullName>
    </submittedName>
</protein>
<proteinExistence type="predicted"/>
<reference evidence="2" key="1">
    <citation type="submission" date="2023-06" db="EMBL/GenBank/DDBJ databases">
        <title>Genome-scale phylogeny and comparative genomics of the fungal order Sordariales.</title>
        <authorList>
            <consortium name="Lawrence Berkeley National Laboratory"/>
            <person name="Hensen N."/>
            <person name="Bonometti L."/>
            <person name="Westerberg I."/>
            <person name="Brannstrom I.O."/>
            <person name="Guillou S."/>
            <person name="Cros-Aarteil S."/>
            <person name="Calhoun S."/>
            <person name="Haridas S."/>
            <person name="Kuo A."/>
            <person name="Mondo S."/>
            <person name="Pangilinan J."/>
            <person name="Riley R."/>
            <person name="Labutti K."/>
            <person name="Andreopoulos B."/>
            <person name="Lipzen A."/>
            <person name="Chen C."/>
            <person name="Yanf M."/>
            <person name="Daum C."/>
            <person name="Ng V."/>
            <person name="Clum A."/>
            <person name="Steindorff A."/>
            <person name="Ohm R."/>
            <person name="Martin F."/>
            <person name="Silar P."/>
            <person name="Natvig D."/>
            <person name="Lalanne C."/>
            <person name="Gautier V."/>
            <person name="Ament-Velasquez S.L."/>
            <person name="Kruys A."/>
            <person name="Hutchinson M.I."/>
            <person name="Powell A.J."/>
            <person name="Barry K."/>
            <person name="Miller A.N."/>
            <person name="Grigoriev I.V."/>
            <person name="Debuchy R."/>
            <person name="Gladieux P."/>
            <person name="Thoren M.H."/>
            <person name="Johannesson H."/>
        </authorList>
    </citation>
    <scope>NUCLEOTIDE SEQUENCE</scope>
    <source>
        <strain evidence="2">SMH2532-1</strain>
    </source>
</reference>
<evidence type="ECO:0000259" key="1">
    <source>
        <dbReference type="Pfam" id="PF06985"/>
    </source>
</evidence>
<dbReference type="PANTHER" id="PTHR33112:SF9">
    <property type="entry name" value="HETEROKARYON INCOMPATIBILITY DOMAIN-CONTAINING PROTEIN"/>
    <property type="match status" value="1"/>
</dbReference>
<comment type="caution">
    <text evidence="2">The sequence shown here is derived from an EMBL/GenBank/DDBJ whole genome shotgun (WGS) entry which is preliminary data.</text>
</comment>
<dbReference type="AlphaFoldDB" id="A0AA39Y4J1"/>
<dbReference type="PANTHER" id="PTHR33112">
    <property type="entry name" value="DOMAIN PROTEIN, PUTATIVE-RELATED"/>
    <property type="match status" value="1"/>
</dbReference>
<feature type="domain" description="Heterokaryon incompatibility" evidence="1">
    <location>
        <begin position="206"/>
        <end position="364"/>
    </location>
</feature>
<dbReference type="EMBL" id="JAULSV010000004">
    <property type="protein sequence ID" value="KAK0645594.1"/>
    <property type="molecule type" value="Genomic_DNA"/>
</dbReference>
<dbReference type="InterPro" id="IPR010730">
    <property type="entry name" value="HET"/>
</dbReference>
<evidence type="ECO:0000313" key="2">
    <source>
        <dbReference type="EMBL" id="KAK0645594.1"/>
    </source>
</evidence>
<dbReference type="Proteomes" id="UP001174936">
    <property type="component" value="Unassembled WGS sequence"/>
</dbReference>
<accession>A0AA39Y4J1</accession>
<organism evidence="2 3">
    <name type="scientific">Cercophora newfieldiana</name>
    <dbReference type="NCBI Taxonomy" id="92897"/>
    <lineage>
        <taxon>Eukaryota</taxon>
        <taxon>Fungi</taxon>
        <taxon>Dikarya</taxon>
        <taxon>Ascomycota</taxon>
        <taxon>Pezizomycotina</taxon>
        <taxon>Sordariomycetes</taxon>
        <taxon>Sordariomycetidae</taxon>
        <taxon>Sordariales</taxon>
        <taxon>Lasiosphaeriaceae</taxon>
        <taxon>Cercophora</taxon>
    </lineage>
</organism>